<dbReference type="GO" id="GO:0004252">
    <property type="term" value="F:serine-type endopeptidase activity"/>
    <property type="evidence" value="ECO:0007669"/>
    <property type="project" value="InterPro"/>
</dbReference>
<dbReference type="InterPro" id="IPR036852">
    <property type="entry name" value="Peptidase_S8/S53_dom_sf"/>
</dbReference>
<evidence type="ECO:0000313" key="10">
    <source>
        <dbReference type="Proteomes" id="UP000663850"/>
    </source>
</evidence>
<feature type="region of interest" description="Disordered" evidence="6">
    <location>
        <begin position="164"/>
        <end position="186"/>
    </location>
</feature>
<dbReference type="GO" id="GO:0005615">
    <property type="term" value="C:extracellular space"/>
    <property type="evidence" value="ECO:0007669"/>
    <property type="project" value="TreeGrafter"/>
</dbReference>
<evidence type="ECO:0000256" key="6">
    <source>
        <dbReference type="SAM" id="MobiDB-lite"/>
    </source>
</evidence>
<keyword evidence="7" id="KW-0732">Signal</keyword>
<evidence type="ECO:0000256" key="3">
    <source>
        <dbReference type="ARBA" id="ARBA00022801"/>
    </source>
</evidence>
<accession>A0A8H2X4F1</accession>
<dbReference type="Proteomes" id="UP000663850">
    <property type="component" value="Unassembled WGS sequence"/>
</dbReference>
<feature type="chain" id="PRO_5034112575" description="Inhibitor I9 domain-containing protein" evidence="7">
    <location>
        <begin position="19"/>
        <end position="211"/>
    </location>
</feature>
<keyword evidence="4" id="KW-0720">Serine protease</keyword>
<organism evidence="9 10">
    <name type="scientific">Rhizoctonia solani</name>
    <dbReference type="NCBI Taxonomy" id="456999"/>
    <lineage>
        <taxon>Eukaryota</taxon>
        <taxon>Fungi</taxon>
        <taxon>Dikarya</taxon>
        <taxon>Basidiomycota</taxon>
        <taxon>Agaricomycotina</taxon>
        <taxon>Agaricomycetes</taxon>
        <taxon>Cantharellales</taxon>
        <taxon>Ceratobasidiaceae</taxon>
        <taxon>Rhizoctonia</taxon>
    </lineage>
</organism>
<comment type="similarity">
    <text evidence="1 5">Belongs to the peptidase S8 family.</text>
</comment>
<dbReference type="PANTHER" id="PTHR43806">
    <property type="entry name" value="PEPTIDASE S8"/>
    <property type="match status" value="1"/>
</dbReference>
<name>A0A8H2X4F1_9AGAM</name>
<dbReference type="SUPFAM" id="SSF52743">
    <property type="entry name" value="Subtilisin-like"/>
    <property type="match status" value="1"/>
</dbReference>
<protein>
    <recommendedName>
        <fullName evidence="8">Inhibitor I9 domain-containing protein</fullName>
    </recommendedName>
</protein>
<evidence type="ECO:0000313" key="9">
    <source>
        <dbReference type="EMBL" id="CAE6416857.1"/>
    </source>
</evidence>
<evidence type="ECO:0000256" key="7">
    <source>
        <dbReference type="SAM" id="SignalP"/>
    </source>
</evidence>
<dbReference type="PANTHER" id="PTHR43806:SF11">
    <property type="entry name" value="CEREVISIN-RELATED"/>
    <property type="match status" value="1"/>
</dbReference>
<dbReference type="EMBL" id="CAJMWZ010000327">
    <property type="protein sequence ID" value="CAE6416857.1"/>
    <property type="molecule type" value="Genomic_DNA"/>
</dbReference>
<dbReference type="Pfam" id="PF05922">
    <property type="entry name" value="Inhibitor_I9"/>
    <property type="match status" value="1"/>
</dbReference>
<dbReference type="GO" id="GO:0006508">
    <property type="term" value="P:proteolysis"/>
    <property type="evidence" value="ECO:0007669"/>
    <property type="project" value="UniProtKB-KW"/>
</dbReference>
<evidence type="ECO:0000259" key="8">
    <source>
        <dbReference type="Pfam" id="PF05922"/>
    </source>
</evidence>
<feature type="signal peptide" evidence="7">
    <location>
        <begin position="1"/>
        <end position="18"/>
    </location>
</feature>
<dbReference type="InterPro" id="IPR037045">
    <property type="entry name" value="S8pro/Inhibitor_I9_sf"/>
</dbReference>
<dbReference type="Gene3D" id="3.40.50.200">
    <property type="entry name" value="Peptidase S8/S53 domain"/>
    <property type="match status" value="1"/>
</dbReference>
<evidence type="ECO:0000256" key="5">
    <source>
        <dbReference type="PROSITE-ProRule" id="PRU01240"/>
    </source>
</evidence>
<dbReference type="Gene3D" id="3.30.70.80">
    <property type="entry name" value="Peptidase S8 propeptide/proteinase inhibitor I9"/>
    <property type="match status" value="1"/>
</dbReference>
<comment type="caution">
    <text evidence="9">The sequence shown here is derived from an EMBL/GenBank/DDBJ whole genome shotgun (WGS) entry which is preliminary data.</text>
</comment>
<feature type="domain" description="Inhibitor I9" evidence="8">
    <location>
        <begin position="36"/>
        <end position="104"/>
    </location>
</feature>
<sequence length="211" mass="22454">MRTAFVVSALTFIVPALSAPTIIPITKRAGPIKLDSYIVKFKPGVSQDRPLSNLAEKLRNSGSSITYNYAPLWDGFSATLKGSDLEYVRGMHEIESVEADSIMSVDYEEDSSLGLGSSVASERRRSLIDWGDHPSAPAPGHGVTVYGIDTGIYTNHSCFEGRATPGPSFVDGEEDSNDLNGHGTRTAVGKGYSLAKGAKIIGVKGKSFLGL</sequence>
<keyword evidence="2" id="KW-0645">Protease</keyword>
<keyword evidence="3" id="KW-0378">Hydrolase</keyword>
<dbReference type="PROSITE" id="PS51892">
    <property type="entry name" value="SUBTILASE"/>
    <property type="match status" value="1"/>
</dbReference>
<dbReference type="InterPro" id="IPR050131">
    <property type="entry name" value="Peptidase_S8_subtilisin-like"/>
</dbReference>
<dbReference type="InterPro" id="IPR010259">
    <property type="entry name" value="S8pro/Inhibitor_I9"/>
</dbReference>
<evidence type="ECO:0000256" key="1">
    <source>
        <dbReference type="ARBA" id="ARBA00011073"/>
    </source>
</evidence>
<proteinExistence type="inferred from homology"/>
<reference evidence="9" key="1">
    <citation type="submission" date="2021-01" db="EMBL/GenBank/DDBJ databases">
        <authorList>
            <person name="Kaushik A."/>
        </authorList>
    </citation>
    <scope>NUCLEOTIDE SEQUENCE</scope>
    <source>
        <strain evidence="9">Type strain: AG8-Rh-89/</strain>
    </source>
</reference>
<dbReference type="AlphaFoldDB" id="A0A8H2X4F1"/>
<gene>
    <name evidence="9" type="ORF">RDB_LOCUS6380</name>
</gene>
<comment type="caution">
    <text evidence="5">Lacks conserved residue(s) required for the propagation of feature annotation.</text>
</comment>
<evidence type="ECO:0000256" key="4">
    <source>
        <dbReference type="ARBA" id="ARBA00022825"/>
    </source>
</evidence>
<evidence type="ECO:0000256" key="2">
    <source>
        <dbReference type="ARBA" id="ARBA00022670"/>
    </source>
</evidence>